<organism evidence="1 2">
    <name type="scientific">Collybiopsis confluens</name>
    <dbReference type="NCBI Taxonomy" id="2823264"/>
    <lineage>
        <taxon>Eukaryota</taxon>
        <taxon>Fungi</taxon>
        <taxon>Dikarya</taxon>
        <taxon>Basidiomycota</taxon>
        <taxon>Agaricomycotina</taxon>
        <taxon>Agaricomycetes</taxon>
        <taxon>Agaricomycetidae</taxon>
        <taxon>Agaricales</taxon>
        <taxon>Marasmiineae</taxon>
        <taxon>Omphalotaceae</taxon>
        <taxon>Collybiopsis</taxon>
    </lineage>
</organism>
<sequence length="281" mass="31923">MKAFQCSRKYTNITEAFKKAFSGYLQVYARYPLSQASSLPVTEEAFAQCMAEAEKTMLAFEESDSLDERLLAANSALFIEMCLSRQVSVRGFAVLNEYGRLQLELEYEIHALHPELSSPHMISVEQHDTILSLNQTLWHPKRTQTLTPLSGSHSHPEYPISMPARPFEWDSAPGTIRKVTPRELTKWRSNPSDLQRVLGFIADVDGRREVFRAWSILMLGTERGVIVYAQFAGDDEALAFSVTDFLEMVEHAEWSVNAYGRNHVVLQFDTQLFCSGSDLYP</sequence>
<evidence type="ECO:0000313" key="2">
    <source>
        <dbReference type="Proteomes" id="UP000518752"/>
    </source>
</evidence>
<evidence type="ECO:0000313" key="1">
    <source>
        <dbReference type="EMBL" id="KAF5378389.1"/>
    </source>
</evidence>
<comment type="caution">
    <text evidence="1">The sequence shown here is derived from an EMBL/GenBank/DDBJ whole genome shotgun (WGS) entry which is preliminary data.</text>
</comment>
<name>A0A8H5H838_9AGAR</name>
<gene>
    <name evidence="1" type="ORF">D9757_010865</name>
</gene>
<protein>
    <submittedName>
        <fullName evidence="1">Uncharacterized protein</fullName>
    </submittedName>
</protein>
<dbReference type="AlphaFoldDB" id="A0A8H5H838"/>
<dbReference type="EMBL" id="JAACJN010000077">
    <property type="protein sequence ID" value="KAF5378389.1"/>
    <property type="molecule type" value="Genomic_DNA"/>
</dbReference>
<keyword evidence="2" id="KW-1185">Reference proteome</keyword>
<dbReference type="Proteomes" id="UP000518752">
    <property type="component" value="Unassembled WGS sequence"/>
</dbReference>
<reference evidence="1 2" key="1">
    <citation type="journal article" date="2020" name="ISME J.">
        <title>Uncovering the hidden diversity of litter-decomposition mechanisms in mushroom-forming fungi.</title>
        <authorList>
            <person name="Floudas D."/>
            <person name="Bentzer J."/>
            <person name="Ahren D."/>
            <person name="Johansson T."/>
            <person name="Persson P."/>
            <person name="Tunlid A."/>
        </authorList>
    </citation>
    <scope>NUCLEOTIDE SEQUENCE [LARGE SCALE GENOMIC DNA]</scope>
    <source>
        <strain evidence="1 2">CBS 406.79</strain>
    </source>
</reference>
<accession>A0A8H5H838</accession>
<proteinExistence type="predicted"/>